<dbReference type="PANTHER" id="PTHR30344:SF1">
    <property type="entry name" value="6-PHOSPHOGLUCONOLACTONASE"/>
    <property type="match status" value="1"/>
</dbReference>
<evidence type="ECO:0000256" key="1">
    <source>
        <dbReference type="ARBA" id="ARBA00005564"/>
    </source>
</evidence>
<dbReference type="EMBL" id="BMKM01000001">
    <property type="protein sequence ID" value="GGE08368.1"/>
    <property type="molecule type" value="Genomic_DNA"/>
</dbReference>
<dbReference type="PANTHER" id="PTHR30344">
    <property type="entry name" value="6-PHOSPHOGLUCONOLACTONASE-RELATED"/>
    <property type="match status" value="1"/>
</dbReference>
<dbReference type="SUPFAM" id="SSF50974">
    <property type="entry name" value="Nitrous oxide reductase, N-terminal domain"/>
    <property type="match status" value="1"/>
</dbReference>
<evidence type="ECO:0000256" key="2">
    <source>
        <dbReference type="ARBA" id="ARBA00022526"/>
    </source>
</evidence>
<evidence type="ECO:0000313" key="4">
    <source>
        <dbReference type="Proteomes" id="UP000614460"/>
    </source>
</evidence>
<dbReference type="InterPro" id="IPR011045">
    <property type="entry name" value="N2O_reductase_N"/>
</dbReference>
<comment type="similarity">
    <text evidence="1">Belongs to the cycloisomerase 2 family.</text>
</comment>
<keyword evidence="2" id="KW-0119">Carbohydrate metabolism</keyword>
<dbReference type="Gene3D" id="2.130.10.10">
    <property type="entry name" value="YVTN repeat-like/Quinoprotein amine dehydrogenase"/>
    <property type="match status" value="1"/>
</dbReference>
<protein>
    <submittedName>
        <fullName evidence="3">3-carboxymuconate cyclase</fullName>
    </submittedName>
</protein>
<dbReference type="InterPro" id="IPR050282">
    <property type="entry name" value="Cycloisomerase_2"/>
</dbReference>
<keyword evidence="4" id="KW-1185">Reference proteome</keyword>
<gene>
    <name evidence="3" type="ORF">GCM10011516_02680</name>
</gene>
<dbReference type="Pfam" id="PF10282">
    <property type="entry name" value="Lactonase"/>
    <property type="match status" value="1"/>
</dbReference>
<dbReference type="GO" id="GO:0005829">
    <property type="term" value="C:cytosol"/>
    <property type="evidence" value="ECO:0007669"/>
    <property type="project" value="TreeGrafter"/>
</dbReference>
<dbReference type="AlphaFoldDB" id="A0A8H9FW64"/>
<accession>A0A8H9FW64</accession>
<evidence type="ECO:0000313" key="3">
    <source>
        <dbReference type="EMBL" id="GGE08368.1"/>
    </source>
</evidence>
<dbReference type="GO" id="GO:0006006">
    <property type="term" value="P:glucose metabolic process"/>
    <property type="evidence" value="ECO:0007669"/>
    <property type="project" value="UniProtKB-KW"/>
</dbReference>
<comment type="caution">
    <text evidence="3">The sequence shown here is derived from an EMBL/GenBank/DDBJ whole genome shotgun (WGS) entry which is preliminary data.</text>
</comment>
<sequence length="354" mass="38477">MNVTLLNAQSNQVPLYVGTYTSADGSKGIYEFSFDTQTGDASLVRETSTANPSFIARTDKFLLATNEMTDGSQSLSSFSLGKDGLTFINKLGSGGSAPCHVVIGKDGTFAVVSNYLGGALDLFQLSPNGEILSKDDTKIYNGSSVNKARQESSHIHSAFFGPDNLLYVSDLGGDKIYILDIQKTDGGKFQFAEKGKINVNLGGGPRHIAFHPNGKLMYSLMEMTGDIESFKKKNGVWESYQIISMRSPEFEGKSGAADLKVSSDGRFLYSTDRIDANTITTFAISKSGKLRRIEVNSVLGKGPRNFNFSPDERFVLVGNQLTDEIVVFNRNQKTGKLTDSGKRIKASKPVCIIF</sequence>
<reference evidence="3" key="1">
    <citation type="journal article" date="2014" name="Int. J. Syst. Evol. Microbiol.">
        <title>Complete genome sequence of Corynebacterium casei LMG S-19264T (=DSM 44701T), isolated from a smear-ripened cheese.</title>
        <authorList>
            <consortium name="US DOE Joint Genome Institute (JGI-PGF)"/>
            <person name="Walter F."/>
            <person name="Albersmeier A."/>
            <person name="Kalinowski J."/>
            <person name="Ruckert C."/>
        </authorList>
    </citation>
    <scope>NUCLEOTIDE SEQUENCE</scope>
    <source>
        <strain evidence="3">CGMCC 1.15966</strain>
    </source>
</reference>
<dbReference type="InterPro" id="IPR015943">
    <property type="entry name" value="WD40/YVTN_repeat-like_dom_sf"/>
</dbReference>
<dbReference type="InterPro" id="IPR019405">
    <property type="entry name" value="Lactonase_7-beta_prop"/>
</dbReference>
<name>A0A8H9FW64_9SPHI</name>
<organism evidence="3 4">
    <name type="scientific">Sphingobacterium cellulitidis</name>
    <dbReference type="NCBI Taxonomy" id="1768011"/>
    <lineage>
        <taxon>Bacteria</taxon>
        <taxon>Pseudomonadati</taxon>
        <taxon>Bacteroidota</taxon>
        <taxon>Sphingobacteriia</taxon>
        <taxon>Sphingobacteriales</taxon>
        <taxon>Sphingobacteriaceae</taxon>
        <taxon>Sphingobacterium</taxon>
    </lineage>
</organism>
<dbReference type="Proteomes" id="UP000614460">
    <property type="component" value="Unassembled WGS sequence"/>
</dbReference>
<reference evidence="3" key="2">
    <citation type="submission" date="2020-09" db="EMBL/GenBank/DDBJ databases">
        <authorList>
            <person name="Sun Q."/>
            <person name="Zhou Y."/>
        </authorList>
    </citation>
    <scope>NUCLEOTIDE SEQUENCE</scope>
    <source>
        <strain evidence="3">CGMCC 1.15966</strain>
    </source>
</reference>
<keyword evidence="2" id="KW-0313">Glucose metabolism</keyword>
<dbReference type="GO" id="GO:0017057">
    <property type="term" value="F:6-phosphogluconolactonase activity"/>
    <property type="evidence" value="ECO:0007669"/>
    <property type="project" value="TreeGrafter"/>
</dbReference>
<proteinExistence type="inferred from homology"/>